<name>A0A4T0VTE1_9PEZI</name>
<dbReference type="Proteomes" id="UP000305883">
    <property type="component" value="Unassembled WGS sequence"/>
</dbReference>
<protein>
    <submittedName>
        <fullName evidence="2">Uncharacterized protein</fullName>
    </submittedName>
</protein>
<dbReference type="AlphaFoldDB" id="A0A4T0VTE1"/>
<accession>A0A4T0VTE1</accession>
<reference evidence="2 3" key="1">
    <citation type="journal article" date="2019" name="Genome Biol. Evol.">
        <title>Genomic Plasticity Mediated by Transposable Elements in the Plant Pathogenic Fungus Colletotrichum higginsianum.</title>
        <authorList>
            <person name="Tsushima A."/>
            <person name="Gan P."/>
            <person name="Kumakura N."/>
            <person name="Narusaka M."/>
            <person name="Takano Y."/>
            <person name="Narusaka Y."/>
            <person name="Shirasu K."/>
        </authorList>
    </citation>
    <scope>NUCLEOTIDE SEQUENCE [LARGE SCALE GENOMIC DNA]</scope>
    <source>
        <strain evidence="2 3">MAFF305635-RFP</strain>
    </source>
</reference>
<feature type="signal peptide" evidence="1">
    <location>
        <begin position="1"/>
        <end position="18"/>
    </location>
</feature>
<gene>
    <name evidence="2" type="ORF">CH35J_007899</name>
</gene>
<sequence>MQITSLISFVALAAVASARLHSSAVCVTDRTSQPVGGTAFSVSYTWSNNYEILPDATKCACNLYRNRNTGNEQWDKCPDCTFDGIQCNSAGWHIGGDEFDYYCEKKCGAEGSEAN</sequence>
<dbReference type="EMBL" id="MWPZ01000006">
    <property type="protein sequence ID" value="TIC95576.1"/>
    <property type="molecule type" value="Genomic_DNA"/>
</dbReference>
<evidence type="ECO:0000313" key="2">
    <source>
        <dbReference type="EMBL" id="TIC95576.1"/>
    </source>
</evidence>
<dbReference type="OrthoDB" id="3489571at2759"/>
<evidence type="ECO:0000256" key="1">
    <source>
        <dbReference type="SAM" id="SignalP"/>
    </source>
</evidence>
<feature type="chain" id="PRO_5020459044" evidence="1">
    <location>
        <begin position="19"/>
        <end position="115"/>
    </location>
</feature>
<evidence type="ECO:0000313" key="3">
    <source>
        <dbReference type="Proteomes" id="UP000305883"/>
    </source>
</evidence>
<organism evidence="2 3">
    <name type="scientific">Colletotrichum higginsianum</name>
    <dbReference type="NCBI Taxonomy" id="80884"/>
    <lineage>
        <taxon>Eukaryota</taxon>
        <taxon>Fungi</taxon>
        <taxon>Dikarya</taxon>
        <taxon>Ascomycota</taxon>
        <taxon>Pezizomycotina</taxon>
        <taxon>Sordariomycetes</taxon>
        <taxon>Hypocreomycetidae</taxon>
        <taxon>Glomerellales</taxon>
        <taxon>Glomerellaceae</taxon>
        <taxon>Colletotrichum</taxon>
        <taxon>Colletotrichum destructivum species complex</taxon>
    </lineage>
</organism>
<comment type="caution">
    <text evidence="2">The sequence shown here is derived from an EMBL/GenBank/DDBJ whole genome shotgun (WGS) entry which is preliminary data.</text>
</comment>
<proteinExistence type="predicted"/>
<keyword evidence="1" id="KW-0732">Signal</keyword>